<dbReference type="GO" id="GO:0008764">
    <property type="term" value="F:UDP-N-acetylmuramoylalanine-D-glutamate ligase activity"/>
    <property type="evidence" value="ECO:0007669"/>
    <property type="project" value="UniProtKB-EC"/>
</dbReference>
<gene>
    <name evidence="9" type="ORF">METZ01_LOCUS23548</name>
</gene>
<dbReference type="Pfam" id="PF08245">
    <property type="entry name" value="Mur_ligase_M"/>
    <property type="match status" value="1"/>
</dbReference>
<feature type="domain" description="Mur ligase C-terminal" evidence="7">
    <location>
        <begin position="303"/>
        <end position="414"/>
    </location>
</feature>
<comment type="pathway">
    <text evidence="2">Cell wall biogenesis; peptidoglycan biosynthesis.</text>
</comment>
<organism evidence="9">
    <name type="scientific">marine metagenome</name>
    <dbReference type="NCBI Taxonomy" id="408172"/>
    <lineage>
        <taxon>unclassified sequences</taxon>
        <taxon>metagenomes</taxon>
        <taxon>ecological metagenomes</taxon>
    </lineage>
</organism>
<keyword evidence="3" id="KW-0963">Cytoplasm</keyword>
<dbReference type="GO" id="GO:0008360">
    <property type="term" value="P:regulation of cell shape"/>
    <property type="evidence" value="ECO:0007669"/>
    <property type="project" value="InterPro"/>
</dbReference>
<evidence type="ECO:0000259" key="8">
    <source>
        <dbReference type="Pfam" id="PF08245"/>
    </source>
</evidence>
<dbReference type="Gene3D" id="3.90.190.20">
    <property type="entry name" value="Mur ligase, C-terminal domain"/>
    <property type="match status" value="1"/>
</dbReference>
<protein>
    <submittedName>
        <fullName evidence="9">Uncharacterized protein</fullName>
    </submittedName>
</protein>
<dbReference type="PANTHER" id="PTHR43692">
    <property type="entry name" value="UDP-N-ACETYLMURAMOYLALANINE--D-GLUTAMATE LIGASE"/>
    <property type="match status" value="1"/>
</dbReference>
<dbReference type="PANTHER" id="PTHR43692:SF1">
    <property type="entry name" value="UDP-N-ACETYLMURAMOYLALANINE--D-GLUTAMATE LIGASE"/>
    <property type="match status" value="1"/>
</dbReference>
<sequence length="443" mass="48345">VIGLGLSGSAAAKLAHYAGARVFVSDPGTSLDINMRADEMMQMNISAETGMHSDRINEADLWIVSPGVPKDADIILKAQEKNIPIVGEIEFASWFTESPIIAVTGSNGKTTTVNVLVEMCQSENVRGSLAGNVGIPFSSSVLEEMKSPEPKTVYVLEISSFQMEFIHHFHPKIAVYTNISPDHLNRHGTMDEYIAMKMRMVENQTKKDFIVYNMDDPLLTMALKDHPATMTPFSMVRADMTFRLQTNSIYGTNGSPLIAVQDLILPGRHNLSNILAASTAAHLMGISDQRIAKIMGSFPGVEHRLEYVSAIDDVQYINDSKATNLDAVMVALESFEQPLILILGGQNKGADFRLLLPHIESSHVRLIISYGESGGEIVTALGDAVRSVQVTDLKSAVTSAQSLAVPGDVVLLSPGCASFDQFENFEERGAQFKTWINDLESKK</sequence>
<proteinExistence type="inferred from homology"/>
<dbReference type="InterPro" id="IPR036565">
    <property type="entry name" value="Mur-like_cat_sf"/>
</dbReference>
<dbReference type="HAMAP" id="MF_00639">
    <property type="entry name" value="MurD"/>
    <property type="match status" value="1"/>
</dbReference>
<evidence type="ECO:0000313" key="9">
    <source>
        <dbReference type="EMBL" id="SUZ70694.1"/>
    </source>
</evidence>
<dbReference type="InterPro" id="IPR013221">
    <property type="entry name" value="Mur_ligase_cen"/>
</dbReference>
<reference evidence="9" key="1">
    <citation type="submission" date="2018-05" db="EMBL/GenBank/DDBJ databases">
        <authorList>
            <person name="Lanie J.A."/>
            <person name="Ng W.-L."/>
            <person name="Kazmierczak K.M."/>
            <person name="Andrzejewski T.M."/>
            <person name="Davidsen T.M."/>
            <person name="Wayne K.J."/>
            <person name="Tettelin H."/>
            <person name="Glass J.I."/>
            <person name="Rusch D."/>
            <person name="Podicherti R."/>
            <person name="Tsui H.-C.T."/>
            <person name="Winkler M.E."/>
        </authorList>
    </citation>
    <scope>NUCLEOTIDE SEQUENCE</scope>
</reference>
<accession>A0A381PVL6</accession>
<evidence type="ECO:0000259" key="7">
    <source>
        <dbReference type="Pfam" id="PF02875"/>
    </source>
</evidence>
<feature type="domain" description="Mur ligase central" evidence="8">
    <location>
        <begin position="103"/>
        <end position="281"/>
    </location>
</feature>
<dbReference type="GO" id="GO:0005737">
    <property type="term" value="C:cytoplasm"/>
    <property type="evidence" value="ECO:0007669"/>
    <property type="project" value="UniProtKB-SubCell"/>
</dbReference>
<dbReference type="AlphaFoldDB" id="A0A381PVL6"/>
<evidence type="ECO:0000256" key="5">
    <source>
        <dbReference type="ARBA" id="ARBA00022741"/>
    </source>
</evidence>
<dbReference type="GO" id="GO:0051301">
    <property type="term" value="P:cell division"/>
    <property type="evidence" value="ECO:0007669"/>
    <property type="project" value="InterPro"/>
</dbReference>
<dbReference type="InterPro" id="IPR005762">
    <property type="entry name" value="MurD"/>
</dbReference>
<dbReference type="SUPFAM" id="SSF51984">
    <property type="entry name" value="MurCD N-terminal domain"/>
    <property type="match status" value="1"/>
</dbReference>
<dbReference type="SUPFAM" id="SSF53244">
    <property type="entry name" value="MurD-like peptide ligases, peptide-binding domain"/>
    <property type="match status" value="1"/>
</dbReference>
<dbReference type="NCBIfam" id="TIGR01087">
    <property type="entry name" value="murD"/>
    <property type="match status" value="1"/>
</dbReference>
<dbReference type="UniPathway" id="UPA00219"/>
<dbReference type="InterPro" id="IPR004101">
    <property type="entry name" value="Mur_ligase_C"/>
</dbReference>
<dbReference type="GO" id="GO:0005524">
    <property type="term" value="F:ATP binding"/>
    <property type="evidence" value="ECO:0007669"/>
    <property type="project" value="UniProtKB-KW"/>
</dbReference>
<keyword evidence="5" id="KW-0547">Nucleotide-binding</keyword>
<name>A0A381PVL6_9ZZZZ</name>
<dbReference type="Gene3D" id="3.40.1190.10">
    <property type="entry name" value="Mur-like, catalytic domain"/>
    <property type="match status" value="1"/>
</dbReference>
<dbReference type="Gene3D" id="3.40.50.720">
    <property type="entry name" value="NAD(P)-binding Rossmann-like Domain"/>
    <property type="match status" value="1"/>
</dbReference>
<dbReference type="Pfam" id="PF02875">
    <property type="entry name" value="Mur_ligase_C"/>
    <property type="match status" value="1"/>
</dbReference>
<feature type="non-terminal residue" evidence="9">
    <location>
        <position position="1"/>
    </location>
</feature>
<evidence type="ECO:0000256" key="1">
    <source>
        <dbReference type="ARBA" id="ARBA00004496"/>
    </source>
</evidence>
<evidence type="ECO:0000256" key="6">
    <source>
        <dbReference type="ARBA" id="ARBA00022840"/>
    </source>
</evidence>
<keyword evidence="6" id="KW-0067">ATP-binding</keyword>
<dbReference type="Pfam" id="PF21799">
    <property type="entry name" value="MurD-like_N"/>
    <property type="match status" value="1"/>
</dbReference>
<evidence type="ECO:0000256" key="2">
    <source>
        <dbReference type="ARBA" id="ARBA00004752"/>
    </source>
</evidence>
<comment type="subcellular location">
    <subcellularLocation>
        <location evidence="1">Cytoplasm</location>
    </subcellularLocation>
</comment>
<dbReference type="InterPro" id="IPR036615">
    <property type="entry name" value="Mur_ligase_C_dom_sf"/>
</dbReference>
<evidence type="ECO:0000256" key="3">
    <source>
        <dbReference type="ARBA" id="ARBA00022490"/>
    </source>
</evidence>
<dbReference type="EMBL" id="UINC01001098">
    <property type="protein sequence ID" value="SUZ70694.1"/>
    <property type="molecule type" value="Genomic_DNA"/>
</dbReference>
<dbReference type="SUPFAM" id="SSF53623">
    <property type="entry name" value="MurD-like peptide ligases, catalytic domain"/>
    <property type="match status" value="1"/>
</dbReference>
<keyword evidence="4" id="KW-0436">Ligase</keyword>
<evidence type="ECO:0000256" key="4">
    <source>
        <dbReference type="ARBA" id="ARBA00022598"/>
    </source>
</evidence>
<dbReference type="GO" id="GO:0009252">
    <property type="term" value="P:peptidoglycan biosynthetic process"/>
    <property type="evidence" value="ECO:0007669"/>
    <property type="project" value="UniProtKB-UniPathway"/>
</dbReference>